<accession>A0ACC3DNQ2</accession>
<sequence>MEKRVDASNAGGTDDVGKPSKAAAGTFTANDQEEMRRKGKKPELMLNFRIISSATFTSLVVGTWELLLATNTPALISGGLSGLFWSYVWIHVGRTFIMLSLAEMLNMAPTGLPPLKPSPVACGVCTNLNTAGGQYHWISEFCASKIPKSLISLNNPSYKPARWEATLLTITFAIGMGRFNILAARWLAYLEGSFAVLHFLALIPFIVVLWAKTPTKQPASDFYLNFADHCAKNQVAAMYAVLGSDAAAHMAEEIRGADVVVPRTMWRSFVANMPLALAVLLSYFFTTGFMGAVLAALYGFPSISVFAATAGYDGTLRPPARQAPRA</sequence>
<gene>
    <name evidence="1" type="ORF">LTS18_007897</name>
</gene>
<proteinExistence type="predicted"/>
<dbReference type="Proteomes" id="UP001186974">
    <property type="component" value="Unassembled WGS sequence"/>
</dbReference>
<protein>
    <submittedName>
        <fullName evidence="1">Uncharacterized protein</fullName>
    </submittedName>
</protein>
<keyword evidence="2" id="KW-1185">Reference proteome</keyword>
<reference evidence="1" key="1">
    <citation type="submission" date="2024-09" db="EMBL/GenBank/DDBJ databases">
        <title>Black Yeasts Isolated from many extreme environments.</title>
        <authorList>
            <person name="Coleine C."/>
            <person name="Stajich J.E."/>
            <person name="Selbmann L."/>
        </authorList>
    </citation>
    <scope>NUCLEOTIDE SEQUENCE</scope>
    <source>
        <strain evidence="1">CCFEE 5737</strain>
    </source>
</reference>
<dbReference type="EMBL" id="JAWDJW010002005">
    <property type="protein sequence ID" value="KAK3078313.1"/>
    <property type="molecule type" value="Genomic_DNA"/>
</dbReference>
<name>A0ACC3DNQ2_9PEZI</name>
<organism evidence="1 2">
    <name type="scientific">Coniosporium uncinatum</name>
    <dbReference type="NCBI Taxonomy" id="93489"/>
    <lineage>
        <taxon>Eukaryota</taxon>
        <taxon>Fungi</taxon>
        <taxon>Dikarya</taxon>
        <taxon>Ascomycota</taxon>
        <taxon>Pezizomycotina</taxon>
        <taxon>Dothideomycetes</taxon>
        <taxon>Dothideomycetes incertae sedis</taxon>
        <taxon>Coniosporium</taxon>
    </lineage>
</organism>
<evidence type="ECO:0000313" key="1">
    <source>
        <dbReference type="EMBL" id="KAK3078313.1"/>
    </source>
</evidence>
<evidence type="ECO:0000313" key="2">
    <source>
        <dbReference type="Proteomes" id="UP001186974"/>
    </source>
</evidence>
<comment type="caution">
    <text evidence="1">The sequence shown here is derived from an EMBL/GenBank/DDBJ whole genome shotgun (WGS) entry which is preliminary data.</text>
</comment>